<dbReference type="EMBL" id="GDKF01003170">
    <property type="protein sequence ID" value="JAT75452.1"/>
    <property type="molecule type" value="Transcribed_RNA"/>
</dbReference>
<dbReference type="InterPro" id="IPR040320">
    <property type="entry name" value="At4g37920-like"/>
</dbReference>
<organism evidence="2">
    <name type="scientific">Auxenochlorella protothecoides</name>
    <name type="common">Green microalga</name>
    <name type="synonym">Chlorella protothecoides</name>
    <dbReference type="NCBI Taxonomy" id="3075"/>
    <lineage>
        <taxon>Eukaryota</taxon>
        <taxon>Viridiplantae</taxon>
        <taxon>Chlorophyta</taxon>
        <taxon>core chlorophytes</taxon>
        <taxon>Trebouxiophyceae</taxon>
        <taxon>Chlorellales</taxon>
        <taxon>Chlorellaceae</taxon>
        <taxon>Auxenochlorella</taxon>
    </lineage>
</organism>
<dbReference type="PANTHER" id="PTHR31755">
    <property type="entry name" value="FOLATE RECEPTOR-LIKE"/>
    <property type="match status" value="1"/>
</dbReference>
<accession>A0A1D2A8B2</accession>
<name>A0A1D2A8B2_AUXPR</name>
<reference evidence="2" key="1">
    <citation type="submission" date="2015-08" db="EMBL/GenBank/DDBJ databases">
        <authorList>
            <person name="Babu N.S."/>
            <person name="Beckwith C.J."/>
            <person name="Beseler K.G."/>
            <person name="Brison A."/>
            <person name="Carone J.V."/>
            <person name="Caskin T.P."/>
            <person name="Diamond M."/>
            <person name="Durham M.E."/>
            <person name="Foxe J.M."/>
            <person name="Go M."/>
            <person name="Henderson B.A."/>
            <person name="Jones I.B."/>
            <person name="McGettigan J.A."/>
            <person name="Micheletti S.J."/>
            <person name="Nasrallah M.E."/>
            <person name="Ortiz D."/>
            <person name="Piller C.R."/>
            <person name="Privatt S.R."/>
            <person name="Schneider S.L."/>
            <person name="Sharp S."/>
            <person name="Smith T.C."/>
            <person name="Stanton J.D."/>
            <person name="Ullery H.E."/>
            <person name="Wilson R.J."/>
            <person name="Serrano M.G."/>
            <person name="Buck G."/>
            <person name="Lee V."/>
            <person name="Wang Y."/>
            <person name="Carvalho R."/>
            <person name="Voegtly L."/>
            <person name="Shi R."/>
            <person name="Duckworth R."/>
            <person name="Johnson A."/>
            <person name="Loviza R."/>
            <person name="Walstead R."/>
            <person name="Shah Z."/>
            <person name="Kiflezghi M."/>
            <person name="Wade K."/>
            <person name="Ball S.L."/>
            <person name="Bradley K.W."/>
            <person name="Asai D.J."/>
            <person name="Bowman C.A."/>
            <person name="Russell D.A."/>
            <person name="Pope W.H."/>
            <person name="Jacobs-Sera D."/>
            <person name="Hendrix R.W."/>
            <person name="Hatfull G.F."/>
        </authorList>
    </citation>
    <scope>NUCLEOTIDE SEQUENCE</scope>
</reference>
<feature type="compositionally biased region" description="Basic residues" evidence="1">
    <location>
        <begin position="33"/>
        <end position="45"/>
    </location>
</feature>
<sequence length="414" mass="44886">MAPAVSLSPPWCAPCNASFRAYKAFGSVCISHPRSRRPCPSRQKHGTFASAHESSSTVEPAPGPKSQSFRAEAVQSNNEVYDKVIEVFADKKPSAWRKLIAYSKQWRGMADGILKRLDMRADAASARDAVEEAATLRKLSRRLRAVHEELEQYVSLAEAFRKQPPGEWESMVTTHRPTLTMEFFSHLELMYMAAGAWEDAAAAKQEQEALATLSTNLAALVTAHDSVLSDESALGAARASLAELLSVGSMEEADAKIDSLAASGRLDPALLLTLGRAYNGVKESEYTREEVKDVMAHLYFKAKESFAAQAPVEVRILKHLLSVDSPSDRAVLLDQAFQPGATLVQSGVDMLSTTPGALLNAIANVLALFDKATQGVHVGDSNPSSLASQAAAMMQPEVIARMRDLAALIRKKYT</sequence>
<dbReference type="PANTHER" id="PTHR31755:SF3">
    <property type="entry name" value="EXOCYST COMPLEX COMPONENT SEC6"/>
    <property type="match status" value="1"/>
</dbReference>
<dbReference type="AlphaFoldDB" id="A0A1D2A8B2"/>
<feature type="region of interest" description="Disordered" evidence="1">
    <location>
        <begin position="33"/>
        <end position="67"/>
    </location>
</feature>
<protein>
    <submittedName>
        <fullName evidence="2">Uncharacterized protein</fullName>
    </submittedName>
</protein>
<evidence type="ECO:0000313" key="2">
    <source>
        <dbReference type="EMBL" id="JAT75452.1"/>
    </source>
</evidence>
<evidence type="ECO:0000256" key="1">
    <source>
        <dbReference type="SAM" id="MobiDB-lite"/>
    </source>
</evidence>
<proteinExistence type="predicted"/>
<gene>
    <name evidence="2" type="ORF">g.730</name>
</gene>